<dbReference type="OrthoDB" id="3133286at2759"/>
<keyword evidence="2" id="KW-1185">Reference proteome</keyword>
<name>A0A9P5JVR5_9AGAM</name>
<proteinExistence type="predicted"/>
<dbReference type="Proteomes" id="UP000759537">
    <property type="component" value="Unassembled WGS sequence"/>
</dbReference>
<evidence type="ECO:0000313" key="2">
    <source>
        <dbReference type="Proteomes" id="UP000759537"/>
    </source>
</evidence>
<dbReference type="AlphaFoldDB" id="A0A9P5JVR5"/>
<reference evidence="1" key="1">
    <citation type="submission" date="2019-10" db="EMBL/GenBank/DDBJ databases">
        <authorList>
            <consortium name="DOE Joint Genome Institute"/>
            <person name="Kuo A."/>
            <person name="Miyauchi S."/>
            <person name="Kiss E."/>
            <person name="Drula E."/>
            <person name="Kohler A."/>
            <person name="Sanchez-Garcia M."/>
            <person name="Andreopoulos B."/>
            <person name="Barry K.W."/>
            <person name="Bonito G."/>
            <person name="Buee M."/>
            <person name="Carver A."/>
            <person name="Chen C."/>
            <person name="Cichocki N."/>
            <person name="Clum A."/>
            <person name="Culley D."/>
            <person name="Crous P.W."/>
            <person name="Fauchery L."/>
            <person name="Girlanda M."/>
            <person name="Hayes R."/>
            <person name="Keri Z."/>
            <person name="LaButti K."/>
            <person name="Lipzen A."/>
            <person name="Lombard V."/>
            <person name="Magnuson J."/>
            <person name="Maillard F."/>
            <person name="Morin E."/>
            <person name="Murat C."/>
            <person name="Nolan M."/>
            <person name="Ohm R."/>
            <person name="Pangilinan J."/>
            <person name="Pereira M."/>
            <person name="Perotto S."/>
            <person name="Peter M."/>
            <person name="Riley R."/>
            <person name="Sitrit Y."/>
            <person name="Stielow B."/>
            <person name="Szollosi G."/>
            <person name="Zifcakova L."/>
            <person name="Stursova M."/>
            <person name="Spatafora J.W."/>
            <person name="Tedersoo L."/>
            <person name="Vaario L.-M."/>
            <person name="Yamada A."/>
            <person name="Yan M."/>
            <person name="Wang P."/>
            <person name="Xu J."/>
            <person name="Bruns T."/>
            <person name="Baldrian P."/>
            <person name="Vilgalys R."/>
            <person name="Henrissat B."/>
            <person name="Grigoriev I.V."/>
            <person name="Hibbett D."/>
            <person name="Nagy L.G."/>
            <person name="Martin F.M."/>
        </authorList>
    </citation>
    <scope>NUCLEOTIDE SEQUENCE</scope>
    <source>
        <strain evidence="1">Prilba</strain>
    </source>
</reference>
<organism evidence="1 2">
    <name type="scientific">Russula ochroleuca</name>
    <dbReference type="NCBI Taxonomy" id="152965"/>
    <lineage>
        <taxon>Eukaryota</taxon>
        <taxon>Fungi</taxon>
        <taxon>Dikarya</taxon>
        <taxon>Basidiomycota</taxon>
        <taxon>Agaricomycotina</taxon>
        <taxon>Agaricomycetes</taxon>
        <taxon>Russulales</taxon>
        <taxon>Russulaceae</taxon>
        <taxon>Russula</taxon>
    </lineage>
</organism>
<protein>
    <submittedName>
        <fullName evidence="1">Uncharacterized protein</fullName>
    </submittedName>
</protein>
<comment type="caution">
    <text evidence="1">The sequence shown here is derived from an EMBL/GenBank/DDBJ whole genome shotgun (WGS) entry which is preliminary data.</text>
</comment>
<dbReference type="EMBL" id="WHVB01000037">
    <property type="protein sequence ID" value="KAF8467121.1"/>
    <property type="molecule type" value="Genomic_DNA"/>
</dbReference>
<evidence type="ECO:0000313" key="1">
    <source>
        <dbReference type="EMBL" id="KAF8467121.1"/>
    </source>
</evidence>
<reference evidence="1" key="2">
    <citation type="journal article" date="2020" name="Nat. Commun.">
        <title>Large-scale genome sequencing of mycorrhizal fungi provides insights into the early evolution of symbiotic traits.</title>
        <authorList>
            <person name="Miyauchi S."/>
            <person name="Kiss E."/>
            <person name="Kuo A."/>
            <person name="Drula E."/>
            <person name="Kohler A."/>
            <person name="Sanchez-Garcia M."/>
            <person name="Morin E."/>
            <person name="Andreopoulos B."/>
            <person name="Barry K.W."/>
            <person name="Bonito G."/>
            <person name="Buee M."/>
            <person name="Carver A."/>
            <person name="Chen C."/>
            <person name="Cichocki N."/>
            <person name="Clum A."/>
            <person name="Culley D."/>
            <person name="Crous P.W."/>
            <person name="Fauchery L."/>
            <person name="Girlanda M."/>
            <person name="Hayes R.D."/>
            <person name="Keri Z."/>
            <person name="LaButti K."/>
            <person name="Lipzen A."/>
            <person name="Lombard V."/>
            <person name="Magnuson J."/>
            <person name="Maillard F."/>
            <person name="Murat C."/>
            <person name="Nolan M."/>
            <person name="Ohm R.A."/>
            <person name="Pangilinan J."/>
            <person name="Pereira M.F."/>
            <person name="Perotto S."/>
            <person name="Peter M."/>
            <person name="Pfister S."/>
            <person name="Riley R."/>
            <person name="Sitrit Y."/>
            <person name="Stielow J.B."/>
            <person name="Szollosi G."/>
            <person name="Zifcakova L."/>
            <person name="Stursova M."/>
            <person name="Spatafora J.W."/>
            <person name="Tedersoo L."/>
            <person name="Vaario L.M."/>
            <person name="Yamada A."/>
            <person name="Yan M."/>
            <person name="Wang P."/>
            <person name="Xu J."/>
            <person name="Bruns T."/>
            <person name="Baldrian P."/>
            <person name="Vilgalys R."/>
            <person name="Dunand C."/>
            <person name="Henrissat B."/>
            <person name="Grigoriev I.V."/>
            <person name="Hibbett D."/>
            <person name="Nagy L.G."/>
            <person name="Martin F.M."/>
        </authorList>
    </citation>
    <scope>NUCLEOTIDE SEQUENCE</scope>
    <source>
        <strain evidence="1">Prilba</strain>
    </source>
</reference>
<accession>A0A9P5JVR5</accession>
<gene>
    <name evidence="1" type="ORF">DFH94DRAFT_685958</name>
</gene>
<sequence>MPPSSPLTEQDIWKIAHRTTDIIQSNITRNVCLFGSAACSLWVNIGRVPRDIDIVISEQFDAEDIKAIVAQADNRYYLEQSKKRGATHQILHCRLPGWKADNGRCVKVDILVPPTLGLPSITESDLYLINDVPVMPVFDLLVMKTQGWWDHRTSPRADFQAKENDDVSDIIALLERARLEDVSYADEANEYRHSQEFMDRAYTLANRFVSVYRTRREWRALHFPL</sequence>